<dbReference type="AlphaFoldDB" id="A0A9P5XXQ8"/>
<dbReference type="EMBL" id="MU150334">
    <property type="protein sequence ID" value="KAF9458654.1"/>
    <property type="molecule type" value="Genomic_DNA"/>
</dbReference>
<dbReference type="PANTHER" id="PTHR28139:SF1">
    <property type="entry name" value="UPF0768 PROTEIN YBL029C-A"/>
    <property type="match status" value="1"/>
</dbReference>
<proteinExistence type="predicted"/>
<organism evidence="1 2">
    <name type="scientific">Collybia nuda</name>
    <dbReference type="NCBI Taxonomy" id="64659"/>
    <lineage>
        <taxon>Eukaryota</taxon>
        <taxon>Fungi</taxon>
        <taxon>Dikarya</taxon>
        <taxon>Basidiomycota</taxon>
        <taxon>Agaricomycotina</taxon>
        <taxon>Agaricomycetes</taxon>
        <taxon>Agaricomycetidae</taxon>
        <taxon>Agaricales</taxon>
        <taxon>Tricholomatineae</taxon>
        <taxon>Clitocybaceae</taxon>
        <taxon>Collybia</taxon>
    </lineage>
</organism>
<name>A0A9P5XXQ8_9AGAR</name>
<gene>
    <name evidence="1" type="ORF">BDZ94DRAFT_1226006</name>
</gene>
<comment type="caution">
    <text evidence="1">The sequence shown here is derived from an EMBL/GenBank/DDBJ whole genome shotgun (WGS) entry which is preliminary data.</text>
</comment>
<dbReference type="Proteomes" id="UP000807353">
    <property type="component" value="Unassembled WGS sequence"/>
</dbReference>
<dbReference type="PANTHER" id="PTHR28139">
    <property type="entry name" value="UPF0768 PROTEIN YBL029C-A"/>
    <property type="match status" value="1"/>
</dbReference>
<reference evidence="1" key="1">
    <citation type="submission" date="2020-11" db="EMBL/GenBank/DDBJ databases">
        <authorList>
            <consortium name="DOE Joint Genome Institute"/>
            <person name="Ahrendt S."/>
            <person name="Riley R."/>
            <person name="Andreopoulos W."/>
            <person name="Labutti K."/>
            <person name="Pangilinan J."/>
            <person name="Ruiz-Duenas F.J."/>
            <person name="Barrasa J.M."/>
            <person name="Sanchez-Garcia M."/>
            <person name="Camarero S."/>
            <person name="Miyauchi S."/>
            <person name="Serrano A."/>
            <person name="Linde D."/>
            <person name="Babiker R."/>
            <person name="Drula E."/>
            <person name="Ayuso-Fernandez I."/>
            <person name="Pacheco R."/>
            <person name="Padilla G."/>
            <person name="Ferreira P."/>
            <person name="Barriuso J."/>
            <person name="Kellner H."/>
            <person name="Castanera R."/>
            <person name="Alfaro M."/>
            <person name="Ramirez L."/>
            <person name="Pisabarro A.G."/>
            <person name="Kuo A."/>
            <person name="Tritt A."/>
            <person name="Lipzen A."/>
            <person name="He G."/>
            <person name="Yan M."/>
            <person name="Ng V."/>
            <person name="Cullen D."/>
            <person name="Martin F."/>
            <person name="Rosso M.-N."/>
            <person name="Henrissat B."/>
            <person name="Hibbett D."/>
            <person name="Martinez A.T."/>
            <person name="Grigoriev I.V."/>
        </authorList>
    </citation>
    <scope>NUCLEOTIDE SEQUENCE</scope>
    <source>
        <strain evidence="1">CBS 247.69</strain>
    </source>
</reference>
<evidence type="ECO:0008006" key="3">
    <source>
        <dbReference type="Google" id="ProtNLM"/>
    </source>
</evidence>
<protein>
    <recommendedName>
        <fullName evidence="3">Zinc-ribbon 15 domain-containing protein</fullName>
    </recommendedName>
</protein>
<evidence type="ECO:0000313" key="1">
    <source>
        <dbReference type="EMBL" id="KAF9458654.1"/>
    </source>
</evidence>
<sequence>MFFCLPIFFGCATKLKPEGEQQTARVCPRCHNASVIYAKSTTWFELFWVPLVPFSKKHIWICTICQYTAAADAGQANNTTSARGPIPVQGYQLQQHQPGYAPAYINQGSGK</sequence>
<accession>A0A9P5XXQ8</accession>
<keyword evidence="2" id="KW-1185">Reference proteome</keyword>
<evidence type="ECO:0000313" key="2">
    <source>
        <dbReference type="Proteomes" id="UP000807353"/>
    </source>
</evidence>
<dbReference type="OrthoDB" id="5545479at2759"/>